<organism evidence="1 2">
    <name type="scientific">Plasmodium malariae</name>
    <dbReference type="NCBI Taxonomy" id="5858"/>
    <lineage>
        <taxon>Eukaryota</taxon>
        <taxon>Sar</taxon>
        <taxon>Alveolata</taxon>
        <taxon>Apicomplexa</taxon>
        <taxon>Aconoidasida</taxon>
        <taxon>Haemosporida</taxon>
        <taxon>Plasmodiidae</taxon>
        <taxon>Plasmodium</taxon>
        <taxon>Plasmodium (Plasmodium)</taxon>
    </lineage>
</organism>
<evidence type="ECO:0000313" key="2">
    <source>
        <dbReference type="Proteomes" id="UP000078597"/>
    </source>
</evidence>
<name>A0A1A8WA70_PLAMA</name>
<protein>
    <submittedName>
        <fullName evidence="1">Uncharacterized protein</fullName>
    </submittedName>
</protein>
<reference evidence="2" key="1">
    <citation type="submission" date="2016-05" db="EMBL/GenBank/DDBJ databases">
        <authorList>
            <person name="Naeem Raeece"/>
        </authorList>
    </citation>
    <scope>NUCLEOTIDE SEQUENCE [LARGE SCALE GENOMIC DNA]</scope>
</reference>
<accession>A0A1A8WA70</accession>
<dbReference type="AlphaFoldDB" id="A0A1A8WA70"/>
<evidence type="ECO:0000313" key="1">
    <source>
        <dbReference type="EMBL" id="SBS88615.1"/>
    </source>
</evidence>
<proteinExistence type="predicted"/>
<gene>
    <name evidence="1" type="ORF">PMALA_023220</name>
</gene>
<sequence length="77" mass="9155">MKFLLHFFDECYTSNSFDKKTVRTIICGKDDIKVFHAHNIIFLRNKCDSHVRLARLRPQGDYNNKEKTSNYEKTSLI</sequence>
<dbReference type="Proteomes" id="UP000078597">
    <property type="component" value="Unassembled WGS sequence"/>
</dbReference>
<dbReference type="EMBL" id="FLQW01001244">
    <property type="protein sequence ID" value="SBS88615.1"/>
    <property type="molecule type" value="Genomic_DNA"/>
</dbReference>